<protein>
    <submittedName>
        <fullName evidence="4">AMP-binding enzyme family protein</fullName>
    </submittedName>
</protein>
<evidence type="ECO:0000313" key="4">
    <source>
        <dbReference type="EMBL" id="EUA33351.1"/>
    </source>
</evidence>
<dbReference type="AlphaFoldDB" id="X8AQF5"/>
<dbReference type="PANTHER" id="PTHR44845:SF6">
    <property type="entry name" value="BETA-ALANINE-ACTIVATING ENZYME"/>
    <property type="match status" value="1"/>
</dbReference>
<dbReference type="PANTHER" id="PTHR44845">
    <property type="entry name" value="CARRIER DOMAIN-CONTAINING PROTEIN"/>
    <property type="match status" value="1"/>
</dbReference>
<dbReference type="EMBL" id="JAOB01000047">
    <property type="protein sequence ID" value="EUA33351.1"/>
    <property type="molecule type" value="Genomic_DNA"/>
</dbReference>
<proteinExistence type="predicted"/>
<sequence>MLGTHRAMTTRLNWQLWHYPVSGNDIRLAQASMTFLEGCMETLAGVAAGATTILADDAEHRDPEALAALIRRHAIAQVTAVPSLVSTLVDEWPDALRSLTRLVCGGEPMTVSLQERLLAKCGGPHGPELLNNFGATETSGALVRGR</sequence>
<name>X8AQF5_MYCXE</name>
<comment type="caution">
    <text evidence="4">The sequence shown here is derived from an EMBL/GenBank/DDBJ whole genome shotgun (WGS) entry which is preliminary data.</text>
</comment>
<keyword evidence="1" id="KW-0596">Phosphopantetheine</keyword>
<reference evidence="4" key="1">
    <citation type="submission" date="2014-01" db="EMBL/GenBank/DDBJ databases">
        <authorList>
            <person name="Brown-Elliot B."/>
            <person name="Wallace R."/>
            <person name="Lenaerts A."/>
            <person name="Ordway D."/>
            <person name="DeGroote M.A."/>
            <person name="Parker T."/>
            <person name="Sizemore C."/>
            <person name="Tallon L.J."/>
            <person name="Sadzewicz L.K."/>
            <person name="Sengamalay N."/>
            <person name="Fraser C.M."/>
            <person name="Hine E."/>
            <person name="Shefchek K.A."/>
            <person name="Das S.P."/>
            <person name="Tettelin H."/>
        </authorList>
    </citation>
    <scope>NUCLEOTIDE SEQUENCE [LARGE SCALE GENOMIC DNA]</scope>
    <source>
        <strain evidence="4">4042</strain>
    </source>
</reference>
<dbReference type="Gene3D" id="3.40.50.12780">
    <property type="entry name" value="N-terminal domain of ligase-like"/>
    <property type="match status" value="1"/>
</dbReference>
<keyword evidence="2" id="KW-0597">Phosphoprotein</keyword>
<organism evidence="4">
    <name type="scientific">Mycobacterium xenopi 4042</name>
    <dbReference type="NCBI Taxonomy" id="1299334"/>
    <lineage>
        <taxon>Bacteria</taxon>
        <taxon>Bacillati</taxon>
        <taxon>Actinomycetota</taxon>
        <taxon>Actinomycetes</taxon>
        <taxon>Mycobacteriales</taxon>
        <taxon>Mycobacteriaceae</taxon>
        <taxon>Mycobacterium</taxon>
    </lineage>
</organism>
<gene>
    <name evidence="4" type="ORF">I553_7761</name>
</gene>
<accession>X8AQF5</accession>
<dbReference type="InterPro" id="IPR042099">
    <property type="entry name" value="ANL_N_sf"/>
</dbReference>
<dbReference type="PATRIC" id="fig|1299334.3.peg.5136"/>
<dbReference type="SUPFAM" id="SSF56801">
    <property type="entry name" value="Acetyl-CoA synthetase-like"/>
    <property type="match status" value="1"/>
</dbReference>
<evidence type="ECO:0000256" key="2">
    <source>
        <dbReference type="ARBA" id="ARBA00022553"/>
    </source>
</evidence>
<dbReference type="Pfam" id="PF00501">
    <property type="entry name" value="AMP-binding"/>
    <property type="match status" value="1"/>
</dbReference>
<evidence type="ECO:0000256" key="1">
    <source>
        <dbReference type="ARBA" id="ARBA00022450"/>
    </source>
</evidence>
<dbReference type="InterPro" id="IPR000873">
    <property type="entry name" value="AMP-dep_synth/lig_dom"/>
</dbReference>
<feature type="domain" description="AMP-dependent synthetase/ligase" evidence="3">
    <location>
        <begin position="4"/>
        <end position="142"/>
    </location>
</feature>
<evidence type="ECO:0000259" key="3">
    <source>
        <dbReference type="Pfam" id="PF00501"/>
    </source>
</evidence>